<organism evidence="3 4">
    <name type="scientific">Haliea salexigens</name>
    <dbReference type="NCBI Taxonomy" id="287487"/>
    <lineage>
        <taxon>Bacteria</taxon>
        <taxon>Pseudomonadati</taxon>
        <taxon>Pseudomonadota</taxon>
        <taxon>Gammaproteobacteria</taxon>
        <taxon>Cellvibrionales</taxon>
        <taxon>Halieaceae</taxon>
        <taxon>Haliea</taxon>
    </lineage>
</organism>
<keyword evidence="2" id="KW-0812">Transmembrane</keyword>
<dbReference type="PANTHER" id="PTHR30093:SF47">
    <property type="entry name" value="TYPE IV PILUS NON-CORE MINOR PILIN PILE"/>
    <property type="match status" value="1"/>
</dbReference>
<proteinExistence type="predicted"/>
<keyword evidence="2" id="KW-1133">Transmembrane helix</keyword>
<keyword evidence="2" id="KW-0472">Membrane</keyword>
<protein>
    <recommendedName>
        <fullName evidence="5">Prepilin-type N-terminal cleavage/methylation domain-containing protein</fullName>
    </recommendedName>
</protein>
<dbReference type="InterPro" id="IPR000983">
    <property type="entry name" value="Bac_GSPG_pilin"/>
</dbReference>
<dbReference type="NCBIfam" id="TIGR02532">
    <property type="entry name" value="IV_pilin_GFxxxE"/>
    <property type="match status" value="1"/>
</dbReference>
<dbReference type="STRING" id="1121937.GCA_000423125_03175"/>
<evidence type="ECO:0000256" key="2">
    <source>
        <dbReference type="SAM" id="Phobius"/>
    </source>
</evidence>
<evidence type="ECO:0000313" key="4">
    <source>
        <dbReference type="Proteomes" id="UP000259273"/>
    </source>
</evidence>
<reference evidence="3 4" key="1">
    <citation type="journal article" date="2018" name="Nat. Biotechnol.">
        <title>A standardized bacterial taxonomy based on genome phylogeny substantially revises the tree of life.</title>
        <authorList>
            <person name="Parks D.H."/>
            <person name="Chuvochina M."/>
            <person name="Waite D.W."/>
            <person name="Rinke C."/>
            <person name="Skarshewski A."/>
            <person name="Chaumeil P.A."/>
            <person name="Hugenholtz P."/>
        </authorList>
    </citation>
    <scope>NUCLEOTIDE SEQUENCE [LARGE SCALE GENOMIC DNA]</scope>
    <source>
        <strain evidence="3">UBA9158</strain>
    </source>
</reference>
<dbReference type="Pfam" id="PF07963">
    <property type="entry name" value="N_methyl"/>
    <property type="match status" value="1"/>
</dbReference>
<evidence type="ECO:0000256" key="1">
    <source>
        <dbReference type="ARBA" id="ARBA00022481"/>
    </source>
</evidence>
<dbReference type="GO" id="GO:0015627">
    <property type="term" value="C:type II protein secretion system complex"/>
    <property type="evidence" value="ECO:0007669"/>
    <property type="project" value="InterPro"/>
</dbReference>
<dbReference type="GO" id="GO:0015628">
    <property type="term" value="P:protein secretion by the type II secretion system"/>
    <property type="evidence" value="ECO:0007669"/>
    <property type="project" value="InterPro"/>
</dbReference>
<comment type="caution">
    <text evidence="3">The sequence shown here is derived from an EMBL/GenBank/DDBJ whole genome shotgun (WGS) entry which is preliminary data.</text>
</comment>
<dbReference type="EMBL" id="DMND01000268">
    <property type="protein sequence ID" value="HAN29906.1"/>
    <property type="molecule type" value="Genomic_DNA"/>
</dbReference>
<sequence length="156" mass="16406">MPGTAVSIAQRRGMAGRSATAGFTLMEVMIVVVIVGILMSIALPAYQGSLQKGRRSDAMSALLDASNRQQQFMLDQGRYTTDMQELGYAASPRISEEGHYSISAAACSGGAIANCFELTATPVSGSPQSSDTRCTTFVLDSFGTRSATGTTATECW</sequence>
<dbReference type="PRINTS" id="PR00813">
    <property type="entry name" value="BCTERIALGSPG"/>
</dbReference>
<dbReference type="Proteomes" id="UP000259273">
    <property type="component" value="Unassembled WGS sequence"/>
</dbReference>
<dbReference type="InterPro" id="IPR012902">
    <property type="entry name" value="N_methyl_site"/>
</dbReference>
<dbReference type="InterPro" id="IPR045584">
    <property type="entry name" value="Pilin-like"/>
</dbReference>
<evidence type="ECO:0000313" key="3">
    <source>
        <dbReference type="EMBL" id="HAN29906.1"/>
    </source>
</evidence>
<keyword evidence="1" id="KW-0488">Methylation</keyword>
<dbReference type="PANTHER" id="PTHR30093">
    <property type="entry name" value="GENERAL SECRETION PATHWAY PROTEIN G"/>
    <property type="match status" value="1"/>
</dbReference>
<dbReference type="InterPro" id="IPR031982">
    <property type="entry name" value="PilE-like"/>
</dbReference>
<dbReference type="GO" id="GO:0043683">
    <property type="term" value="P:type IV pilus assembly"/>
    <property type="evidence" value="ECO:0007669"/>
    <property type="project" value="InterPro"/>
</dbReference>
<name>A0A3C1KUN5_9GAMM</name>
<accession>A0A3C1KUN5</accession>
<evidence type="ECO:0008006" key="5">
    <source>
        <dbReference type="Google" id="ProtNLM"/>
    </source>
</evidence>
<gene>
    <name evidence="3" type="ORF">DCP75_19740</name>
</gene>
<dbReference type="Pfam" id="PF16732">
    <property type="entry name" value="ComP_DUS"/>
    <property type="match status" value="1"/>
</dbReference>
<dbReference type="Gene3D" id="3.30.700.10">
    <property type="entry name" value="Glycoprotein, Type 4 Pilin"/>
    <property type="match status" value="1"/>
</dbReference>
<dbReference type="SUPFAM" id="SSF54523">
    <property type="entry name" value="Pili subunits"/>
    <property type="match status" value="1"/>
</dbReference>
<dbReference type="AlphaFoldDB" id="A0A3C1KUN5"/>
<feature type="transmembrane region" description="Helical" evidence="2">
    <location>
        <begin position="20"/>
        <end position="46"/>
    </location>
</feature>